<gene>
    <name evidence="5" type="ORF">PgNI_12104</name>
</gene>
<name>A0A6P8AQS4_PYRGI</name>
<dbReference type="Pfam" id="PF00107">
    <property type="entry name" value="ADH_zinc_N"/>
    <property type="match status" value="1"/>
</dbReference>
<organism evidence="4 5">
    <name type="scientific">Pyricularia grisea</name>
    <name type="common">Crabgrass-specific blast fungus</name>
    <name type="synonym">Magnaporthe grisea</name>
    <dbReference type="NCBI Taxonomy" id="148305"/>
    <lineage>
        <taxon>Eukaryota</taxon>
        <taxon>Fungi</taxon>
        <taxon>Dikarya</taxon>
        <taxon>Ascomycota</taxon>
        <taxon>Pezizomycotina</taxon>
        <taxon>Sordariomycetes</taxon>
        <taxon>Sordariomycetidae</taxon>
        <taxon>Magnaporthales</taxon>
        <taxon>Pyriculariaceae</taxon>
        <taxon>Pyricularia</taxon>
    </lineage>
</organism>
<dbReference type="AlphaFoldDB" id="A0A6P8AQS4"/>
<dbReference type="GeneID" id="41966964"/>
<sequence>MSGTRHSSAPALCHDKDDTLKVIPNIPVPELVEGEVVVIVMYSGVNPADIVHDFKVGDMMAGYTPTGIGRPSKYGTHQEYLSCPERLMFKVPENLPPTHAACITAVTATAADGLYNVFGFPLPGQEPASSFRRGPWLIWGGSGSVGICMLQLARASCASPIFVTASPRRHELLKRLGTTRCFDYRDPDVISQIRTAAGESGAGPIAYAADCTGTGGIREAGRETLISAEQAEACGDGNTLVLSVVSHETKQYKLMMASANRAFQFRQPNGIVLSFPERPEDCERIRETLKWAVDKYGTEFEMSKVEVFEGSAENALIRVQNVMDRGEFGKLVLVQPPL</sequence>
<reference evidence="5" key="2">
    <citation type="submission" date="2019-10" db="EMBL/GenBank/DDBJ databases">
        <authorList>
            <consortium name="NCBI Genome Project"/>
        </authorList>
    </citation>
    <scope>NUCLEOTIDE SEQUENCE</scope>
    <source>
        <strain evidence="5">NI907</strain>
    </source>
</reference>
<comment type="similarity">
    <text evidence="1">Belongs to the zinc-containing alcohol dehydrogenase family.</text>
</comment>
<dbReference type="PANTHER" id="PTHR45348">
    <property type="entry name" value="HYPOTHETICAL OXIDOREDUCTASE (EUROFUNG)"/>
    <property type="match status" value="1"/>
</dbReference>
<evidence type="ECO:0000259" key="3">
    <source>
        <dbReference type="SMART" id="SM00829"/>
    </source>
</evidence>
<dbReference type="SMART" id="SM00829">
    <property type="entry name" value="PKS_ER"/>
    <property type="match status" value="1"/>
</dbReference>
<evidence type="ECO:0000313" key="5">
    <source>
        <dbReference type="RefSeq" id="XP_030977239.1"/>
    </source>
</evidence>
<dbReference type="InterPro" id="IPR011032">
    <property type="entry name" value="GroES-like_sf"/>
</dbReference>
<dbReference type="SUPFAM" id="SSF51735">
    <property type="entry name" value="NAD(P)-binding Rossmann-fold domains"/>
    <property type="match status" value="1"/>
</dbReference>
<feature type="domain" description="Enoyl reductase (ER)" evidence="3">
    <location>
        <begin position="16"/>
        <end position="333"/>
    </location>
</feature>
<keyword evidence="4" id="KW-1185">Reference proteome</keyword>
<dbReference type="InterPro" id="IPR020843">
    <property type="entry name" value="ER"/>
</dbReference>
<dbReference type="InterPro" id="IPR036291">
    <property type="entry name" value="NAD(P)-bd_dom_sf"/>
</dbReference>
<dbReference type="PANTHER" id="PTHR45348:SF7">
    <property type="entry name" value="ZINC BINDING OXIDOREDUCTASE, PUTATIVE-RELATED"/>
    <property type="match status" value="1"/>
</dbReference>
<dbReference type="SUPFAM" id="SSF50129">
    <property type="entry name" value="GroES-like"/>
    <property type="match status" value="1"/>
</dbReference>
<dbReference type="Proteomes" id="UP000515153">
    <property type="component" value="Unplaced"/>
</dbReference>
<dbReference type="GO" id="GO:0016651">
    <property type="term" value="F:oxidoreductase activity, acting on NAD(P)H"/>
    <property type="evidence" value="ECO:0007669"/>
    <property type="project" value="InterPro"/>
</dbReference>
<proteinExistence type="inferred from homology"/>
<dbReference type="KEGG" id="pgri:PgNI_12104"/>
<dbReference type="InterPro" id="IPR013149">
    <property type="entry name" value="ADH-like_C"/>
</dbReference>
<evidence type="ECO:0000313" key="4">
    <source>
        <dbReference type="Proteomes" id="UP000515153"/>
    </source>
</evidence>
<protein>
    <recommendedName>
        <fullName evidence="3">Enoyl reductase (ER) domain-containing protein</fullName>
    </recommendedName>
</protein>
<keyword evidence="2" id="KW-0560">Oxidoreductase</keyword>
<evidence type="ECO:0000256" key="1">
    <source>
        <dbReference type="ARBA" id="ARBA00008072"/>
    </source>
</evidence>
<reference evidence="5" key="1">
    <citation type="journal article" date="2019" name="Mol. Biol. Evol.">
        <title>Blast fungal genomes show frequent chromosomal changes, gene gains and losses, and effector gene turnover.</title>
        <authorList>
            <person name="Gomez Luciano L.B."/>
            <person name="Jason Tsai I."/>
            <person name="Chuma I."/>
            <person name="Tosa Y."/>
            <person name="Chen Y.H."/>
            <person name="Li J.Y."/>
            <person name="Li M.Y."/>
            <person name="Jade Lu M.Y."/>
            <person name="Nakayashiki H."/>
            <person name="Li W.H."/>
        </authorList>
    </citation>
    <scope>NUCLEOTIDE SEQUENCE</scope>
    <source>
        <strain evidence="5">NI907</strain>
    </source>
</reference>
<dbReference type="CDD" id="cd08249">
    <property type="entry name" value="enoyl_reductase_like"/>
    <property type="match status" value="1"/>
</dbReference>
<dbReference type="InterPro" id="IPR047122">
    <property type="entry name" value="Trans-enoyl_RdTase-like"/>
</dbReference>
<dbReference type="Gene3D" id="3.90.180.10">
    <property type="entry name" value="Medium-chain alcohol dehydrogenases, catalytic domain"/>
    <property type="match status" value="1"/>
</dbReference>
<dbReference type="Gene3D" id="3.40.50.720">
    <property type="entry name" value="NAD(P)-binding Rossmann-like Domain"/>
    <property type="match status" value="1"/>
</dbReference>
<evidence type="ECO:0000256" key="2">
    <source>
        <dbReference type="ARBA" id="ARBA00023002"/>
    </source>
</evidence>
<accession>A0A6P8AQS4</accession>
<dbReference type="RefSeq" id="XP_030977239.1">
    <property type="nucleotide sequence ID" value="XM_031132059.1"/>
</dbReference>
<reference evidence="5" key="3">
    <citation type="submission" date="2025-08" db="UniProtKB">
        <authorList>
            <consortium name="RefSeq"/>
        </authorList>
    </citation>
    <scope>IDENTIFICATION</scope>
    <source>
        <strain evidence="5">NI907</strain>
    </source>
</reference>